<dbReference type="PANTHER" id="PTHR11712">
    <property type="entry name" value="POLYKETIDE SYNTHASE-RELATED"/>
    <property type="match status" value="1"/>
</dbReference>
<dbReference type="InterPro" id="IPR020841">
    <property type="entry name" value="PKS_Beta-ketoAc_synthase_dom"/>
</dbReference>
<dbReference type="InterPro" id="IPR014031">
    <property type="entry name" value="Ketoacyl_synth_C"/>
</dbReference>
<accession>A0A8J7C4I1</accession>
<name>A0A8J7C4I1_9BACT</name>
<dbReference type="Pfam" id="PF02801">
    <property type="entry name" value="Ketoacyl-synt_C"/>
    <property type="match status" value="1"/>
</dbReference>
<reference evidence="5 6" key="1">
    <citation type="submission" date="2020-08" db="EMBL/GenBank/DDBJ databases">
        <title>Acidobacteriota in marine sediments use diverse sulfur dissimilation pathways.</title>
        <authorList>
            <person name="Wasmund K."/>
        </authorList>
    </citation>
    <scope>NUCLEOTIDE SEQUENCE [LARGE SCALE GENOMIC DNA]</scope>
    <source>
        <strain evidence="5">MAG AM3-A</strain>
    </source>
</reference>
<dbReference type="Proteomes" id="UP000598633">
    <property type="component" value="Unassembled WGS sequence"/>
</dbReference>
<dbReference type="InterPro" id="IPR016039">
    <property type="entry name" value="Thiolase-like"/>
</dbReference>
<gene>
    <name evidence="5" type="ORF">IFJ97_03040</name>
</gene>
<evidence type="ECO:0000256" key="2">
    <source>
        <dbReference type="ARBA" id="ARBA00022679"/>
    </source>
</evidence>
<dbReference type="SMART" id="SM00825">
    <property type="entry name" value="PKS_KS"/>
    <property type="match status" value="1"/>
</dbReference>
<dbReference type="EMBL" id="JACXWA010000054">
    <property type="protein sequence ID" value="MBD3870321.1"/>
    <property type="molecule type" value="Genomic_DNA"/>
</dbReference>
<dbReference type="GO" id="GO:0006633">
    <property type="term" value="P:fatty acid biosynthetic process"/>
    <property type="evidence" value="ECO:0007669"/>
    <property type="project" value="TreeGrafter"/>
</dbReference>
<dbReference type="PANTHER" id="PTHR11712:SF336">
    <property type="entry name" value="3-OXOACYL-[ACYL-CARRIER-PROTEIN] SYNTHASE, MITOCHONDRIAL"/>
    <property type="match status" value="1"/>
</dbReference>
<comment type="caution">
    <text evidence="5">The sequence shown here is derived from an EMBL/GenBank/DDBJ whole genome shotgun (WGS) entry which is preliminary data.</text>
</comment>
<evidence type="ECO:0000313" key="6">
    <source>
        <dbReference type="Proteomes" id="UP000598633"/>
    </source>
</evidence>
<dbReference type="SUPFAM" id="SSF53901">
    <property type="entry name" value="Thiolase-like"/>
    <property type="match status" value="1"/>
</dbReference>
<dbReference type="GO" id="GO:0004315">
    <property type="term" value="F:3-oxoacyl-[acyl-carrier-protein] synthase activity"/>
    <property type="evidence" value="ECO:0007669"/>
    <property type="project" value="TreeGrafter"/>
</dbReference>
<evidence type="ECO:0000256" key="1">
    <source>
        <dbReference type="ARBA" id="ARBA00008467"/>
    </source>
</evidence>
<evidence type="ECO:0000256" key="3">
    <source>
        <dbReference type="RuleBase" id="RU003694"/>
    </source>
</evidence>
<organism evidence="5 6">
    <name type="scientific">Candidatus Sulfomarinibacter kjeldsenii</name>
    <dbReference type="NCBI Taxonomy" id="2885994"/>
    <lineage>
        <taxon>Bacteria</taxon>
        <taxon>Pseudomonadati</taxon>
        <taxon>Acidobacteriota</taxon>
        <taxon>Thermoanaerobaculia</taxon>
        <taxon>Thermoanaerobaculales</taxon>
        <taxon>Candidatus Sulfomarinibacteraceae</taxon>
        <taxon>Candidatus Sulfomarinibacter</taxon>
    </lineage>
</organism>
<proteinExistence type="inferred from homology"/>
<protein>
    <submittedName>
        <fullName evidence="5">Beta-ketoacyl synthase</fullName>
    </submittedName>
</protein>
<dbReference type="AlphaFoldDB" id="A0A8J7C4I1"/>
<sequence length="529" mass="58602">MSKRIGIFGWGIVAPKSPDVRTFEKNLGKATSWLEPFDGFGPSNFLVGRPEFDFENYKSWIDERFEPRRFSQLNTKMGNTVKYAIGAFAQALEKNPGIEPLLRDLGPQVHVYVGTGLGDFPLQYDLALRYYHAQKRWNRFWCQDEHHSELRQYRAASEGDRARIRADLGAPDDPTEMDPKSEEIGEISERWDAFWVTRSEGLQRYLVRSKEVEGEDITGDIENGKGPVIRRKISSRIKLNAEYWCPTEPWNAVDPNLLWNLPNIPASQISMLGHITGPSFAPVAACAGFSVSLKMAIDSIRSDQAKICVIGMTDPEPHALSVGTFFGAKVLSHDGRVSKPFTGMRGTHVSGGACIWIVGDADYLMNEGFEPLGLEILSVGVSSDADHIITPSQEGPRIAIRQAVEEAGIDPEDVATWDMHATATPGDWSELQNTLEVLPGSMAITARKGSFGHGMSVCGGWELTAQHLGFSKGELHPVNLVGEEVHDQIRPYYHRIVQDEKAHLTEGEVAGKINMGVGGINACAICRRW</sequence>
<dbReference type="Gene3D" id="3.40.47.10">
    <property type="match status" value="2"/>
</dbReference>
<feature type="domain" description="Ketosynthase family 3 (KS3)" evidence="4">
    <location>
        <begin position="1"/>
        <end position="528"/>
    </location>
</feature>
<dbReference type="PROSITE" id="PS52004">
    <property type="entry name" value="KS3_2"/>
    <property type="match status" value="1"/>
</dbReference>
<keyword evidence="2 3" id="KW-0808">Transferase</keyword>
<evidence type="ECO:0000259" key="4">
    <source>
        <dbReference type="PROSITE" id="PS52004"/>
    </source>
</evidence>
<evidence type="ECO:0000313" key="5">
    <source>
        <dbReference type="EMBL" id="MBD3870321.1"/>
    </source>
</evidence>
<dbReference type="InterPro" id="IPR014030">
    <property type="entry name" value="Ketoacyl_synth_N"/>
</dbReference>
<dbReference type="Pfam" id="PF00109">
    <property type="entry name" value="ketoacyl-synt"/>
    <property type="match status" value="1"/>
</dbReference>
<dbReference type="InterPro" id="IPR000794">
    <property type="entry name" value="Beta-ketoacyl_synthase"/>
</dbReference>
<comment type="similarity">
    <text evidence="1 3">Belongs to the thiolase-like superfamily. Beta-ketoacyl-ACP synthases family.</text>
</comment>